<dbReference type="SUPFAM" id="SSF46785">
    <property type="entry name" value="Winged helix' DNA-binding domain"/>
    <property type="match status" value="1"/>
</dbReference>
<dbReference type="InterPro" id="IPR036390">
    <property type="entry name" value="WH_DNA-bd_sf"/>
</dbReference>
<gene>
    <name evidence="1" type="ORF">ACFSBX_18935</name>
</gene>
<sequence length="80" mass="9067">MSDGEILKFVRDSSDPIVTTAEVAEYLEFSKEGARKRLYALAEDGRLDFKKVGRNPAFWITDKGRGFISNELDEDDLPEP</sequence>
<dbReference type="Gene3D" id="1.10.10.10">
    <property type="entry name" value="Winged helix-like DNA-binding domain superfamily/Winged helix DNA-binding domain"/>
    <property type="match status" value="1"/>
</dbReference>
<name>A0ABD6CSE3_9EURY</name>
<comment type="caution">
    <text evidence="1">The sequence shown here is derived from an EMBL/GenBank/DDBJ whole genome shotgun (WGS) entry which is preliminary data.</text>
</comment>
<proteinExistence type="predicted"/>
<dbReference type="EMBL" id="JBHUDK010000028">
    <property type="protein sequence ID" value="MFD1601013.1"/>
    <property type="molecule type" value="Genomic_DNA"/>
</dbReference>
<evidence type="ECO:0000313" key="1">
    <source>
        <dbReference type="EMBL" id="MFD1601013.1"/>
    </source>
</evidence>
<keyword evidence="2" id="KW-1185">Reference proteome</keyword>
<reference evidence="1 2" key="1">
    <citation type="journal article" date="2019" name="Int. J. Syst. Evol. Microbiol.">
        <title>The Global Catalogue of Microorganisms (GCM) 10K type strain sequencing project: providing services to taxonomists for standard genome sequencing and annotation.</title>
        <authorList>
            <consortium name="The Broad Institute Genomics Platform"/>
            <consortium name="The Broad Institute Genome Sequencing Center for Infectious Disease"/>
            <person name="Wu L."/>
            <person name="Ma J."/>
        </authorList>
    </citation>
    <scope>NUCLEOTIDE SEQUENCE [LARGE SCALE GENOMIC DNA]</scope>
    <source>
        <strain evidence="1 2">CGMCC 1.12121</strain>
    </source>
</reference>
<protein>
    <submittedName>
        <fullName evidence="1">Uncharacterized protein</fullName>
    </submittedName>
</protein>
<evidence type="ECO:0000313" key="2">
    <source>
        <dbReference type="Proteomes" id="UP001597085"/>
    </source>
</evidence>
<dbReference type="RefSeq" id="WP_390278766.1">
    <property type="nucleotide sequence ID" value="NZ_JBHUDK010000028.1"/>
</dbReference>
<accession>A0ABD6CSE3</accession>
<dbReference type="AlphaFoldDB" id="A0ABD6CSE3"/>
<dbReference type="InterPro" id="IPR036388">
    <property type="entry name" value="WH-like_DNA-bd_sf"/>
</dbReference>
<dbReference type="Proteomes" id="UP001597085">
    <property type="component" value="Unassembled WGS sequence"/>
</dbReference>
<organism evidence="1 2">
    <name type="scientific">Halobellus rarus</name>
    <dbReference type="NCBI Taxonomy" id="1126237"/>
    <lineage>
        <taxon>Archaea</taxon>
        <taxon>Methanobacteriati</taxon>
        <taxon>Methanobacteriota</taxon>
        <taxon>Stenosarchaea group</taxon>
        <taxon>Halobacteria</taxon>
        <taxon>Halobacteriales</taxon>
        <taxon>Haloferacaceae</taxon>
        <taxon>Halobellus</taxon>
    </lineage>
</organism>